<gene>
    <name evidence="3" type="ORF">DAPPUDRAFT_331684</name>
</gene>
<evidence type="ECO:0000256" key="1">
    <source>
        <dbReference type="SAM" id="Coils"/>
    </source>
</evidence>
<feature type="region of interest" description="Disordered" evidence="2">
    <location>
        <begin position="1"/>
        <end position="33"/>
    </location>
</feature>
<dbReference type="InParanoid" id="E9HN48"/>
<feature type="coiled-coil region" evidence="1">
    <location>
        <begin position="43"/>
        <end position="77"/>
    </location>
</feature>
<dbReference type="EMBL" id="GL732693">
    <property type="protein sequence ID" value="EFX66836.1"/>
    <property type="molecule type" value="Genomic_DNA"/>
</dbReference>
<accession>E9HN48</accession>
<dbReference type="OrthoDB" id="6349802at2759"/>
<evidence type="ECO:0000313" key="4">
    <source>
        <dbReference type="Proteomes" id="UP000000305"/>
    </source>
</evidence>
<dbReference type="HOGENOM" id="CLU_937696_0_0_1"/>
<dbReference type="AlphaFoldDB" id="E9HN48"/>
<organism evidence="3 4">
    <name type="scientific">Daphnia pulex</name>
    <name type="common">Water flea</name>
    <dbReference type="NCBI Taxonomy" id="6669"/>
    <lineage>
        <taxon>Eukaryota</taxon>
        <taxon>Metazoa</taxon>
        <taxon>Ecdysozoa</taxon>
        <taxon>Arthropoda</taxon>
        <taxon>Crustacea</taxon>
        <taxon>Branchiopoda</taxon>
        <taxon>Diplostraca</taxon>
        <taxon>Cladocera</taxon>
        <taxon>Anomopoda</taxon>
        <taxon>Daphniidae</taxon>
        <taxon>Daphnia</taxon>
    </lineage>
</organism>
<evidence type="ECO:0000313" key="3">
    <source>
        <dbReference type="EMBL" id="EFX66836.1"/>
    </source>
</evidence>
<name>E9HN48_DAPPU</name>
<evidence type="ECO:0000256" key="2">
    <source>
        <dbReference type="SAM" id="MobiDB-lite"/>
    </source>
</evidence>
<dbReference type="KEGG" id="dpx:DAPPUDRAFT_331684"/>
<reference evidence="3 4" key="1">
    <citation type="journal article" date="2011" name="Science">
        <title>The ecoresponsive genome of Daphnia pulex.</title>
        <authorList>
            <person name="Colbourne J.K."/>
            <person name="Pfrender M.E."/>
            <person name="Gilbert D."/>
            <person name="Thomas W.K."/>
            <person name="Tucker A."/>
            <person name="Oakley T.H."/>
            <person name="Tokishita S."/>
            <person name="Aerts A."/>
            <person name="Arnold G.J."/>
            <person name="Basu M.K."/>
            <person name="Bauer D.J."/>
            <person name="Caceres C.E."/>
            <person name="Carmel L."/>
            <person name="Casola C."/>
            <person name="Choi J.H."/>
            <person name="Detter J.C."/>
            <person name="Dong Q."/>
            <person name="Dusheyko S."/>
            <person name="Eads B.D."/>
            <person name="Frohlich T."/>
            <person name="Geiler-Samerotte K.A."/>
            <person name="Gerlach D."/>
            <person name="Hatcher P."/>
            <person name="Jogdeo S."/>
            <person name="Krijgsveld J."/>
            <person name="Kriventseva E.V."/>
            <person name="Kultz D."/>
            <person name="Laforsch C."/>
            <person name="Lindquist E."/>
            <person name="Lopez J."/>
            <person name="Manak J.R."/>
            <person name="Muller J."/>
            <person name="Pangilinan J."/>
            <person name="Patwardhan R.P."/>
            <person name="Pitluck S."/>
            <person name="Pritham E.J."/>
            <person name="Rechtsteiner A."/>
            <person name="Rho M."/>
            <person name="Rogozin I.B."/>
            <person name="Sakarya O."/>
            <person name="Salamov A."/>
            <person name="Schaack S."/>
            <person name="Shapiro H."/>
            <person name="Shiga Y."/>
            <person name="Skalitzky C."/>
            <person name="Smith Z."/>
            <person name="Souvorov A."/>
            <person name="Sung W."/>
            <person name="Tang Z."/>
            <person name="Tsuchiya D."/>
            <person name="Tu H."/>
            <person name="Vos H."/>
            <person name="Wang M."/>
            <person name="Wolf Y.I."/>
            <person name="Yamagata H."/>
            <person name="Yamada T."/>
            <person name="Ye Y."/>
            <person name="Shaw J.R."/>
            <person name="Andrews J."/>
            <person name="Crease T.J."/>
            <person name="Tang H."/>
            <person name="Lucas S.M."/>
            <person name="Robertson H.M."/>
            <person name="Bork P."/>
            <person name="Koonin E.V."/>
            <person name="Zdobnov E.M."/>
            <person name="Grigoriev I.V."/>
            <person name="Lynch M."/>
            <person name="Boore J.L."/>
        </authorList>
    </citation>
    <scope>NUCLEOTIDE SEQUENCE [LARGE SCALE GENOMIC DNA]</scope>
</reference>
<sequence length="297" mass="34771">MPKRTEVDKLGKTDTNEVKRKQSKPTESKAEASKSILPVEETLYSLQREKRLLLSKLKNEKKELSEIKSDLKNLEFQLLRNPERKEEKYSELSKNVMMWSKCFRMIIEQTNCVKKEDWEWHILGTVDELKFELTIVCAKQETSLKGCVKKCTIETYAPCKQELEPWFENVECNVEQIFKVLKAYSEMNNARKIGLHTCKEKFPSLSSVSQLEMSEGITVELSNEDAYFYRIKWKLEPCPKHFAKVINYCRLACTEDGVKYLKNKTKLSNIKKKLSSSPVEMIQLLASEIDSFRKKKR</sequence>
<protein>
    <submittedName>
        <fullName evidence="3">Uncharacterized protein</fullName>
    </submittedName>
</protein>
<keyword evidence="4" id="KW-1185">Reference proteome</keyword>
<dbReference type="Proteomes" id="UP000000305">
    <property type="component" value="Unassembled WGS sequence"/>
</dbReference>
<proteinExistence type="predicted"/>
<keyword evidence="1" id="KW-0175">Coiled coil</keyword>
<feature type="compositionally biased region" description="Basic and acidic residues" evidence="2">
    <location>
        <begin position="1"/>
        <end position="32"/>
    </location>
</feature>